<dbReference type="PANTHER" id="PTHR24198:SF165">
    <property type="entry name" value="ANKYRIN REPEAT-CONTAINING PROTEIN-RELATED"/>
    <property type="match status" value="1"/>
</dbReference>
<sequence length="1858" mass="213313">MKGEFQRHNMEEAAAMVKDITKNSNREYGLKIATLFSLHCVFQENYDEKFWITFNVDGVVPFGNIILYQGGMMYILRIKYEDDPKDIKEKEFLAPTGDFSLIKSFYDNVNLDMNLKSEKFKSNEIENIKILFFTNGNIISDKAFIWKEAEEENIPDFLKLDLFKFKTSDRIKIYENDFYLCNESISMEQIDLEIKRLIQNIIKNNEIETDKVTMQFLNFLKENCTNECLTKQNIFDTVTEILLNDYIYGINFEEEEKFDFNLNGMNLWKNIIKDKKITIIENCDQDVLKFLLNYINLEIKNSCSDIPKCKLEIYNNLWKNKKLPLLLEINNSQDLLHIQQILSLSNYSYNAIILSPELTLSKNDASNTIFKTLSDLNEEDKKEILNLPITFQGRLSVLLRDLVNENMFKFIKCSDIIKVLLGTLNVGNELKFLTENLIKRSTTKIFIEMDVLDEVKDQCILIEDSQNCLNNIKNKNKNIFISNKNIDFKQEIENHKSYSAIHYLSVYDDRYLEWKDSYGCIEKIKKFQINLQSETDILDHLSRRITLISGTPGMGKSTLIDYVANKANINKLILKINLNEHQSYFENINNLNKNAVEHVRYFINMHNYRNVQLIQAIYENFIAKRDLILLLDGFDEISVCYKEEVTKFAKCLYDEDFSIWITTRPVMKSYLEEKFRTFCVDLNPFTINDKKEYLINYYANSIIMDVNTFVDGLLDLCKKHLNDDLTSVPLYTKLVAEAFLNDYEHSSGGLTKSAINFNLLYLYKNFIENKMNVLCAKCGNDDKIREHQSLFALKLLFPLHHHLVDIDKELDYYRSDPHKIQFLQREGVITINEKLEINFIHRTFAEYLAADWLSRNIHEENAKILIKERFSEDYKFLFSIFDLLLAEKCPLHLAIINKNFHEIKKYLNLYSIDTIDKGGRSVLHMLCLYSVQFPLMYHKYANFHPTSESTRFLNSKLYQEDGMLNIIEQIPDYKILDIKKDILGYNPLDYALANNSLAVAEKIYEKLKPSTINVNIKLELKKSYLGYCAVLNYKSLFNLLLPYFASRDFLLKNVDGNVNVNTYFKNMYSCNGRISNYKIDFETMTILDLLQSKSAYSGYINGRYTDLRYAIIFDSKDNVEKLLREGADIDKWDHDNNTPLHYAALHGCLENAKLLLSKGANVNKRNYADDTALHLALRENHIEIARILLVNDANGNVANKKGESSLHYAIQKNYLDIFKIIVNKNGINDNQNIDGNTPFHLALKKGQLSIAEILLFNGSDGNLQNKMGETPLHYAIENGYDEIAQGIILKGFVNNKKNIFGNTPLHLALIKCNSKIAKSLIFNGADVNVENNENEIALHLAAQNGLNDVIEIIISNSDINRKNDRGNTPLHLALMKRYLASAEMLISNGADINLENNENETALHYAVQCGHRELVSNLLTKDLIDKKDNRGNTPLHLASAKNKTDTVELLISHGANLNIVNNARETALRHCITNENIVDLFISHGADVNIPNYCNDTILHILIRNGHNKIAEKVLLSGAVNNIQDKKGNTPLHLALIKKYPKVAELLISNGADVNIINKEKETALHCAARSGCYDIIDKILSNHLIVDKQNCNGETALQLALEEGHIDIVEELLSNGANVMLEDVCGDTSFAYALSDLNNEEIVNKMVLNLKADNIINKCSQDDENSLLHLALSKRYTKAIERLIDCGADINKTNKLCETPLYLAIKHDCLNFVPKLISKENINIRQRKNGNTALHMALLKNNKDVINLLIKSGADVNIGNKNGQSVFHLAVKRGDLDMVTQMLENCKVEINKPNKKGDTVLHLATQKGREDIVNVLLSHEIDIALRNHWNQTALDLAEEIGNMKIVLMIENYMENNV</sequence>
<keyword evidence="2 3" id="KW-0040">ANK repeat</keyword>
<dbReference type="OrthoDB" id="8194444at2759"/>
<keyword evidence="6" id="KW-1185">Reference proteome</keyword>
<dbReference type="Pfam" id="PF12796">
    <property type="entry name" value="Ank_2"/>
    <property type="match status" value="6"/>
</dbReference>
<feature type="repeat" description="ANK" evidence="3">
    <location>
        <begin position="1300"/>
        <end position="1332"/>
    </location>
</feature>
<feature type="repeat" description="ANK" evidence="3">
    <location>
        <begin position="1593"/>
        <end position="1625"/>
    </location>
</feature>
<dbReference type="Gene3D" id="3.40.50.300">
    <property type="entry name" value="P-loop containing nucleotide triphosphate hydrolases"/>
    <property type="match status" value="1"/>
</dbReference>
<dbReference type="SUPFAM" id="SSF48403">
    <property type="entry name" value="Ankyrin repeat"/>
    <property type="match status" value="3"/>
</dbReference>
<protein>
    <recommendedName>
        <fullName evidence="4">NACHT domain-containing protein</fullName>
    </recommendedName>
</protein>
<evidence type="ECO:0000256" key="2">
    <source>
        <dbReference type="ARBA" id="ARBA00023043"/>
    </source>
</evidence>
<keyword evidence="1" id="KW-0677">Repeat</keyword>
<dbReference type="InterPro" id="IPR007111">
    <property type="entry name" value="NACHT_NTPase"/>
</dbReference>
<feature type="repeat" description="ANK" evidence="3">
    <location>
        <begin position="1234"/>
        <end position="1266"/>
    </location>
</feature>
<dbReference type="SMART" id="SM00248">
    <property type="entry name" value="ANK"/>
    <property type="match status" value="23"/>
</dbReference>
<evidence type="ECO:0000313" key="6">
    <source>
        <dbReference type="Proteomes" id="UP000801492"/>
    </source>
</evidence>
<dbReference type="InterPro" id="IPR027417">
    <property type="entry name" value="P-loop_NTPase"/>
</dbReference>
<dbReference type="Gene3D" id="1.25.40.20">
    <property type="entry name" value="Ankyrin repeat-containing domain"/>
    <property type="match status" value="10"/>
</dbReference>
<feature type="repeat" description="ANK" evidence="3">
    <location>
        <begin position="1730"/>
        <end position="1762"/>
    </location>
</feature>
<feature type="repeat" description="ANK" evidence="3">
    <location>
        <begin position="1763"/>
        <end position="1796"/>
    </location>
</feature>
<dbReference type="Pfam" id="PF00023">
    <property type="entry name" value="Ank"/>
    <property type="match status" value="1"/>
</dbReference>
<name>A0A8K0C8R9_IGNLU</name>
<evidence type="ECO:0000259" key="4">
    <source>
        <dbReference type="Pfam" id="PF05729"/>
    </source>
</evidence>
<evidence type="ECO:0000256" key="1">
    <source>
        <dbReference type="ARBA" id="ARBA00022737"/>
    </source>
</evidence>
<feature type="repeat" description="ANK" evidence="3">
    <location>
        <begin position="1168"/>
        <end position="1200"/>
    </location>
</feature>
<dbReference type="SUPFAM" id="SSF52540">
    <property type="entry name" value="P-loop containing nucleoside triphosphate hydrolases"/>
    <property type="match status" value="1"/>
</dbReference>
<dbReference type="Pfam" id="PF05729">
    <property type="entry name" value="NACHT"/>
    <property type="match status" value="1"/>
</dbReference>
<dbReference type="InterPro" id="IPR002110">
    <property type="entry name" value="Ankyrin_rpt"/>
</dbReference>
<dbReference type="PRINTS" id="PR01415">
    <property type="entry name" value="ANKYRIN"/>
</dbReference>
<reference evidence="5" key="1">
    <citation type="submission" date="2019-08" db="EMBL/GenBank/DDBJ databases">
        <title>The genome of the North American firefly Photinus pyralis.</title>
        <authorList>
            <consortium name="Photinus pyralis genome working group"/>
            <person name="Fallon T.R."/>
            <person name="Sander Lower S.E."/>
            <person name="Weng J.-K."/>
        </authorList>
    </citation>
    <scope>NUCLEOTIDE SEQUENCE</scope>
    <source>
        <strain evidence="5">TRF0915ILg1</strain>
        <tissue evidence="5">Whole body</tissue>
    </source>
</reference>
<evidence type="ECO:0000256" key="3">
    <source>
        <dbReference type="PROSITE-ProRule" id="PRU00023"/>
    </source>
</evidence>
<accession>A0A8K0C8R9</accession>
<feature type="domain" description="NACHT" evidence="4">
    <location>
        <begin position="544"/>
        <end position="700"/>
    </location>
</feature>
<dbReference type="PANTHER" id="PTHR24198">
    <property type="entry name" value="ANKYRIN REPEAT AND PROTEIN KINASE DOMAIN-CONTAINING PROTEIN"/>
    <property type="match status" value="1"/>
</dbReference>
<feature type="repeat" description="ANK" evidence="3">
    <location>
        <begin position="1365"/>
        <end position="1397"/>
    </location>
</feature>
<dbReference type="PROSITE" id="PS50088">
    <property type="entry name" value="ANK_REPEAT"/>
    <property type="match status" value="13"/>
</dbReference>
<evidence type="ECO:0000313" key="5">
    <source>
        <dbReference type="EMBL" id="KAF2881524.1"/>
    </source>
</evidence>
<dbReference type="PROSITE" id="PS50297">
    <property type="entry name" value="ANK_REP_REGION"/>
    <property type="match status" value="12"/>
</dbReference>
<gene>
    <name evidence="5" type="ORF">ILUMI_24658</name>
</gene>
<feature type="repeat" description="ANK" evidence="3">
    <location>
        <begin position="1527"/>
        <end position="1559"/>
    </location>
</feature>
<feature type="repeat" description="ANK" evidence="3">
    <location>
        <begin position="1797"/>
        <end position="1829"/>
    </location>
</feature>
<feature type="repeat" description="ANK" evidence="3">
    <location>
        <begin position="1430"/>
        <end position="1462"/>
    </location>
</feature>
<proteinExistence type="predicted"/>
<comment type="caution">
    <text evidence="5">The sequence shown here is derived from an EMBL/GenBank/DDBJ whole genome shotgun (WGS) entry which is preliminary data.</text>
</comment>
<feature type="repeat" description="ANK" evidence="3">
    <location>
        <begin position="1135"/>
        <end position="1167"/>
    </location>
</feature>
<dbReference type="EMBL" id="VTPC01090730">
    <property type="protein sequence ID" value="KAF2881524.1"/>
    <property type="molecule type" value="Genomic_DNA"/>
</dbReference>
<organism evidence="5 6">
    <name type="scientific">Ignelater luminosus</name>
    <name type="common">Cucubano</name>
    <name type="synonym">Pyrophorus luminosus</name>
    <dbReference type="NCBI Taxonomy" id="2038154"/>
    <lineage>
        <taxon>Eukaryota</taxon>
        <taxon>Metazoa</taxon>
        <taxon>Ecdysozoa</taxon>
        <taxon>Arthropoda</taxon>
        <taxon>Hexapoda</taxon>
        <taxon>Insecta</taxon>
        <taxon>Pterygota</taxon>
        <taxon>Neoptera</taxon>
        <taxon>Endopterygota</taxon>
        <taxon>Coleoptera</taxon>
        <taxon>Polyphaga</taxon>
        <taxon>Elateriformia</taxon>
        <taxon>Elateroidea</taxon>
        <taxon>Elateridae</taxon>
        <taxon>Agrypninae</taxon>
        <taxon>Pyrophorini</taxon>
        <taxon>Ignelater</taxon>
    </lineage>
</organism>
<feature type="repeat" description="ANK" evidence="3">
    <location>
        <begin position="1664"/>
        <end position="1696"/>
    </location>
</feature>
<dbReference type="Pfam" id="PF13637">
    <property type="entry name" value="Ank_4"/>
    <property type="match status" value="1"/>
</dbReference>
<feature type="repeat" description="ANK" evidence="3">
    <location>
        <begin position="1267"/>
        <end position="1299"/>
    </location>
</feature>
<dbReference type="Proteomes" id="UP000801492">
    <property type="component" value="Unassembled WGS sequence"/>
</dbReference>
<dbReference type="InterPro" id="IPR036770">
    <property type="entry name" value="Ankyrin_rpt-contain_sf"/>
</dbReference>